<evidence type="ECO:0000313" key="3">
    <source>
        <dbReference type="EMBL" id="KAF5778023.1"/>
    </source>
</evidence>
<dbReference type="GO" id="GO:0000981">
    <property type="term" value="F:DNA-binding transcription factor activity, RNA polymerase II-specific"/>
    <property type="evidence" value="ECO:0007669"/>
    <property type="project" value="InterPro"/>
</dbReference>
<proteinExistence type="predicted"/>
<gene>
    <name evidence="3" type="ORF">HanXRQr2_Chr12g0542641</name>
</gene>
<reference evidence="3" key="1">
    <citation type="journal article" date="2017" name="Nature">
        <title>The sunflower genome provides insights into oil metabolism, flowering and Asterid evolution.</title>
        <authorList>
            <person name="Badouin H."/>
            <person name="Gouzy J."/>
            <person name="Grassa C.J."/>
            <person name="Murat F."/>
            <person name="Staton S.E."/>
            <person name="Cottret L."/>
            <person name="Lelandais-Briere C."/>
            <person name="Owens G.L."/>
            <person name="Carrere S."/>
            <person name="Mayjonade B."/>
            <person name="Legrand L."/>
            <person name="Gill N."/>
            <person name="Kane N.C."/>
            <person name="Bowers J.E."/>
            <person name="Hubner S."/>
            <person name="Bellec A."/>
            <person name="Berard A."/>
            <person name="Berges H."/>
            <person name="Blanchet N."/>
            <person name="Boniface M.C."/>
            <person name="Brunel D."/>
            <person name="Catrice O."/>
            <person name="Chaidir N."/>
            <person name="Claudel C."/>
            <person name="Donnadieu C."/>
            <person name="Faraut T."/>
            <person name="Fievet G."/>
            <person name="Helmstetter N."/>
            <person name="King M."/>
            <person name="Knapp S.J."/>
            <person name="Lai Z."/>
            <person name="Le Paslier M.C."/>
            <person name="Lippi Y."/>
            <person name="Lorenzon L."/>
            <person name="Mandel J.R."/>
            <person name="Marage G."/>
            <person name="Marchand G."/>
            <person name="Marquand E."/>
            <person name="Bret-Mestries E."/>
            <person name="Morien E."/>
            <person name="Nambeesan S."/>
            <person name="Nguyen T."/>
            <person name="Pegot-Espagnet P."/>
            <person name="Pouilly N."/>
            <person name="Raftis F."/>
            <person name="Sallet E."/>
            <person name="Schiex T."/>
            <person name="Thomas J."/>
            <person name="Vandecasteele C."/>
            <person name="Vares D."/>
            <person name="Vear F."/>
            <person name="Vautrin S."/>
            <person name="Crespi M."/>
            <person name="Mangin B."/>
            <person name="Burke J.M."/>
            <person name="Salse J."/>
            <person name="Munos S."/>
            <person name="Vincourt P."/>
            <person name="Rieseberg L.H."/>
            <person name="Langlade N.B."/>
        </authorList>
    </citation>
    <scope>NUCLEOTIDE SEQUENCE</scope>
    <source>
        <tissue evidence="3">Leaves</tissue>
    </source>
</reference>
<dbReference type="EMBL" id="MNCJ02000327">
    <property type="protein sequence ID" value="KAF5778023.1"/>
    <property type="molecule type" value="Genomic_DNA"/>
</dbReference>
<dbReference type="PANTHER" id="PTHR31569">
    <property type="entry name" value="SWIM-TYPE DOMAIN-CONTAINING PROTEIN"/>
    <property type="match status" value="1"/>
</dbReference>
<dbReference type="Pfam" id="PF08731">
    <property type="entry name" value="AFT"/>
    <property type="match status" value="1"/>
</dbReference>
<dbReference type="InterPro" id="IPR014842">
    <property type="entry name" value="AFT"/>
</dbReference>
<dbReference type="PANTHER" id="PTHR31569:SF4">
    <property type="entry name" value="SWIM-TYPE DOMAIN-CONTAINING PROTEIN"/>
    <property type="match status" value="1"/>
</dbReference>
<evidence type="ECO:0000259" key="2">
    <source>
        <dbReference type="PROSITE" id="PS50802"/>
    </source>
</evidence>
<comment type="caution">
    <text evidence="3">The sequence shown here is derived from an EMBL/GenBank/DDBJ whole genome shotgun (WGS) entry which is preliminary data.</text>
</comment>
<dbReference type="InterPro" id="IPR018289">
    <property type="entry name" value="MULE_transposase_dom"/>
</dbReference>
<dbReference type="Pfam" id="PF10551">
    <property type="entry name" value="MULE"/>
    <property type="match status" value="1"/>
</dbReference>
<dbReference type="InterPro" id="IPR052579">
    <property type="entry name" value="Zinc_finger_SWIM"/>
</dbReference>
<dbReference type="GO" id="GO:0045944">
    <property type="term" value="P:positive regulation of transcription by RNA polymerase II"/>
    <property type="evidence" value="ECO:0007669"/>
    <property type="project" value="InterPro"/>
</dbReference>
<feature type="region of interest" description="Disordered" evidence="1">
    <location>
        <begin position="722"/>
        <end position="773"/>
    </location>
</feature>
<feature type="domain" description="OTU" evidence="2">
    <location>
        <begin position="831"/>
        <end position="940"/>
    </location>
</feature>
<protein>
    <submittedName>
        <fullName evidence="3">Transcription factor FAR family</fullName>
    </submittedName>
</protein>
<dbReference type="AlphaFoldDB" id="A0A9K3HGP9"/>
<dbReference type="CDD" id="cd22744">
    <property type="entry name" value="OTU"/>
    <property type="match status" value="1"/>
</dbReference>
<organism evidence="3 4">
    <name type="scientific">Helianthus annuus</name>
    <name type="common">Common sunflower</name>
    <dbReference type="NCBI Taxonomy" id="4232"/>
    <lineage>
        <taxon>Eukaryota</taxon>
        <taxon>Viridiplantae</taxon>
        <taxon>Streptophyta</taxon>
        <taxon>Embryophyta</taxon>
        <taxon>Tracheophyta</taxon>
        <taxon>Spermatophyta</taxon>
        <taxon>Magnoliopsida</taxon>
        <taxon>eudicotyledons</taxon>
        <taxon>Gunneridae</taxon>
        <taxon>Pentapetalae</taxon>
        <taxon>asterids</taxon>
        <taxon>campanulids</taxon>
        <taxon>Asterales</taxon>
        <taxon>Asteraceae</taxon>
        <taxon>Asteroideae</taxon>
        <taxon>Heliantheae alliance</taxon>
        <taxon>Heliantheae</taxon>
        <taxon>Helianthus</taxon>
    </lineage>
</organism>
<accession>A0A9K3HGP9</accession>
<feature type="compositionally biased region" description="Basic and acidic residues" evidence="1">
    <location>
        <begin position="746"/>
        <end position="755"/>
    </location>
</feature>
<reference evidence="3" key="2">
    <citation type="submission" date="2020-06" db="EMBL/GenBank/DDBJ databases">
        <title>Helianthus annuus Genome sequencing and assembly Release 2.</title>
        <authorList>
            <person name="Gouzy J."/>
            <person name="Langlade N."/>
            <person name="Munos S."/>
        </authorList>
    </citation>
    <scope>NUCLEOTIDE SEQUENCE</scope>
    <source>
        <tissue evidence="3">Leaves</tissue>
    </source>
</reference>
<dbReference type="Gene3D" id="3.90.70.80">
    <property type="match status" value="1"/>
</dbReference>
<sequence length="1024" mass="118197">MSWFSNYLFGDYSDESVVPDSYEGTAISDSFEKPVSSNLRETEVVSGIRYRDNTVQLDLNTPVEDPYAQQGYSNFGYGGDYSFVQQECYPNDSYGCHQSYSNFGYGGEQSFVQQECYPTQSYGCEQSFEHQVYSNVGDDGEPEDVSVDEEGCYPITFSFDTTQTFSSRKEMVRWVQDTAKDNGYLIVTKRSNKRGENYKIWFQCTFGGEHKSVATQRKTGSKKIGCPFEMIGFSESSGSVWRIEVTKAKHNHTPIENFEGHAYARRLSSEDKKLVKELAEQDIRNQSIWQTLTKNNPARKLIPKDIHNAVQKINAEKNVGNSPMQKLENILIEKNYTYYMRTNEISNEVEDVFFVHEKSFTMWCAFPHVLMIDATYKTNMYNLPFVQVVGMTSTNKSFTAACAVISAEKSENYLWVLQRIKSMLAGCMEPRVILTDRDFALMNACEQVFPKAHKYLCRFHIQQNINKNSKRKFSDKEWKEFVRTFWTLCESTTEEIYMYNLENFEAQLKEADREQVYDYMKKSWLDPYREKFVSCWINQTINFRQTTTNRVESMHATLKSHFPSHRNTLDKLVLYVDHVVAKQYAEIRSTFETSLRKVMTHHKKQPMLAYILRKVSIYAIELLSIELKRKEDGLRAYGASCGCQLFTSCGLPCACRLEKLENKGQQIRITHIDVFWKKLDFKPARNKIEDIDVDAEFEKLKKQIDPTPPQVKRSFFEKFQQILNPGDSNKKPPAVLKKTRGRPTLKRQEERKAEAARQSSYNPSEETWVDASDDLPRHSSYVSAEDSCRGKNTKPLNLHPDFPNIKLGPKTDIAIRNYASQIPNVIHPYIVKIKDVKPDGHCGFRSVAVGLGLKQNSYLKIREQLLKELRMHESLWRQVFDPENVGHYDELVKRIDFKGVGRAGIENYMTMPETGFLIAQRYGVIVHTFDIRGSDTIFPMLGGPNEADEPHLVVAIVFVDKGHFIHVELGGSYPMPPPNLLWTANRTERAAAWHTLYSDQINTYEMLTYRAPDLNATPYVHDVS</sequence>
<name>A0A9K3HGP9_HELAN</name>
<dbReference type="GO" id="GO:0010106">
    <property type="term" value="P:cellular response to iron ion starvation"/>
    <property type="evidence" value="ECO:0007669"/>
    <property type="project" value="InterPro"/>
</dbReference>
<dbReference type="Proteomes" id="UP000215914">
    <property type="component" value="Unassembled WGS sequence"/>
</dbReference>
<dbReference type="Gramene" id="mRNA:HanXRQr2_Chr12g0542641">
    <property type="protein sequence ID" value="mRNA:HanXRQr2_Chr12g0542641"/>
    <property type="gene ID" value="HanXRQr2_Chr12g0542641"/>
</dbReference>
<dbReference type="PROSITE" id="PS50802">
    <property type="entry name" value="OTU"/>
    <property type="match status" value="1"/>
</dbReference>
<evidence type="ECO:0000313" key="4">
    <source>
        <dbReference type="Proteomes" id="UP000215914"/>
    </source>
</evidence>
<dbReference type="InterPro" id="IPR003323">
    <property type="entry name" value="OTU_dom"/>
</dbReference>
<evidence type="ECO:0000256" key="1">
    <source>
        <dbReference type="SAM" id="MobiDB-lite"/>
    </source>
</evidence>
<keyword evidence="4" id="KW-1185">Reference proteome</keyword>